<dbReference type="GO" id="GO:0016757">
    <property type="term" value="F:glycosyltransferase activity"/>
    <property type="evidence" value="ECO:0007669"/>
    <property type="project" value="UniProtKB-KW"/>
</dbReference>
<keyword evidence="1 4" id="KW-0328">Glycosyltransferase</keyword>
<dbReference type="InterPro" id="IPR050194">
    <property type="entry name" value="Glycosyltransferase_grp1"/>
</dbReference>
<reference evidence="4 5" key="1">
    <citation type="journal article" date="2023" name="Environ Microbiome">
        <title>A coral-associated actinobacterium mitigates coral bleaching under heat stress.</title>
        <authorList>
            <person name="Li J."/>
            <person name="Zou Y."/>
            <person name="Li Q."/>
            <person name="Zhang J."/>
            <person name="Bourne D.G."/>
            <person name="Lyu Y."/>
            <person name="Liu C."/>
            <person name="Zhang S."/>
        </authorList>
    </citation>
    <scope>NUCLEOTIDE SEQUENCE [LARGE SCALE GENOMIC DNA]</scope>
    <source>
        <strain evidence="4 5">SCSIO 13291</strain>
    </source>
</reference>
<protein>
    <submittedName>
        <fullName evidence="4">Glycosyltransferase</fullName>
        <ecNumber evidence="4">2.4.-.-</ecNumber>
    </submittedName>
</protein>
<dbReference type="InterPro" id="IPR028098">
    <property type="entry name" value="Glyco_trans_4-like_N"/>
</dbReference>
<gene>
    <name evidence="4" type="ORF">PCC79_14730</name>
</gene>
<evidence type="ECO:0000259" key="3">
    <source>
        <dbReference type="Pfam" id="PF13439"/>
    </source>
</evidence>
<dbReference type="RefSeq" id="WP_342372256.1">
    <property type="nucleotide sequence ID" value="NZ_CP115965.1"/>
</dbReference>
<evidence type="ECO:0000256" key="2">
    <source>
        <dbReference type="ARBA" id="ARBA00022679"/>
    </source>
</evidence>
<dbReference type="SUPFAM" id="SSF53756">
    <property type="entry name" value="UDP-Glycosyltransferase/glycogen phosphorylase"/>
    <property type="match status" value="1"/>
</dbReference>
<feature type="domain" description="Glycosyltransferase subfamily 4-like N-terminal" evidence="3">
    <location>
        <begin position="41"/>
        <end position="235"/>
    </location>
</feature>
<name>A0ABZ3C7E3_9ACTN</name>
<accession>A0ABZ3C7E3</accession>
<dbReference type="PANTHER" id="PTHR45947:SF3">
    <property type="entry name" value="SULFOQUINOVOSYL TRANSFERASE SQD2"/>
    <property type="match status" value="1"/>
</dbReference>
<dbReference type="Pfam" id="PF13439">
    <property type="entry name" value="Glyco_transf_4"/>
    <property type="match status" value="1"/>
</dbReference>
<dbReference type="EC" id="2.4.-.-" evidence="4"/>
<dbReference type="Gene3D" id="3.40.50.2000">
    <property type="entry name" value="Glycogen Phosphorylase B"/>
    <property type="match status" value="2"/>
</dbReference>
<dbReference type="Proteomes" id="UP001434337">
    <property type="component" value="Chromosome"/>
</dbReference>
<organism evidence="4 5">
    <name type="scientific">Propioniciclava soli</name>
    <dbReference type="NCBI Taxonomy" id="2775081"/>
    <lineage>
        <taxon>Bacteria</taxon>
        <taxon>Bacillati</taxon>
        <taxon>Actinomycetota</taxon>
        <taxon>Actinomycetes</taxon>
        <taxon>Propionibacteriales</taxon>
        <taxon>Propionibacteriaceae</taxon>
        <taxon>Propioniciclava</taxon>
    </lineage>
</organism>
<evidence type="ECO:0000313" key="4">
    <source>
        <dbReference type="EMBL" id="WZW98129.1"/>
    </source>
</evidence>
<keyword evidence="2 4" id="KW-0808">Transferase</keyword>
<proteinExistence type="predicted"/>
<sequence>MSAVEPSNPTGEARPLRVALFTDNYGPGHSGLLYAVQFLEGELLARGFRVQVVAPACDGPNPYRDHPHRTELRLPGIPVPGMSLVMATGRGFERALDQLAADPPDVIHVHGLGTIGLLGVWAADRLGVPLMVTWHTDFEAYAEHYALLAPVGDAYIRVLTTATRGMQRPQLKDMQSFFQPRWWRRGRITRRAVLNAAREMLEAADLVTTPSDKTATRCLELAPKSHIRVVPNGADALPTGPDLPAPHGPRILYVGRIAPEKSIGLLVDAFAWLREEIPHAELMIVGNWRTGALLEQKLRRARRRGGVTLVGQVPREKLGPYYASADVFAFPSTTDTQALVLHEAAHAGLPIVSCDHELRLVIDPGVNGAIARPTPESFARQLVMMLSKLEDPAFRERAAERSREMASWWTIEHQSAAMVELYADLAAGRPIEERMTAVPHP</sequence>
<keyword evidence="5" id="KW-1185">Reference proteome</keyword>
<dbReference type="EMBL" id="CP115965">
    <property type="protein sequence ID" value="WZW98129.1"/>
    <property type="molecule type" value="Genomic_DNA"/>
</dbReference>
<evidence type="ECO:0000313" key="5">
    <source>
        <dbReference type="Proteomes" id="UP001434337"/>
    </source>
</evidence>
<dbReference type="Pfam" id="PF13692">
    <property type="entry name" value="Glyco_trans_1_4"/>
    <property type="match status" value="1"/>
</dbReference>
<dbReference type="PANTHER" id="PTHR45947">
    <property type="entry name" value="SULFOQUINOVOSYL TRANSFERASE SQD2"/>
    <property type="match status" value="1"/>
</dbReference>
<evidence type="ECO:0000256" key="1">
    <source>
        <dbReference type="ARBA" id="ARBA00022676"/>
    </source>
</evidence>